<evidence type="ECO:0000313" key="2">
    <source>
        <dbReference type="Proteomes" id="UP001234178"/>
    </source>
</evidence>
<reference evidence="1 2" key="1">
    <citation type="journal article" date="2023" name="Nucleic Acids Res.">
        <title>The hologenome of Daphnia magna reveals possible DNA methylation and microbiome-mediated evolution of the host genome.</title>
        <authorList>
            <person name="Chaturvedi A."/>
            <person name="Li X."/>
            <person name="Dhandapani V."/>
            <person name="Marshall H."/>
            <person name="Kissane S."/>
            <person name="Cuenca-Cambronero M."/>
            <person name="Asole G."/>
            <person name="Calvet F."/>
            <person name="Ruiz-Romero M."/>
            <person name="Marangio P."/>
            <person name="Guigo R."/>
            <person name="Rago D."/>
            <person name="Mirbahai L."/>
            <person name="Eastwood N."/>
            <person name="Colbourne J.K."/>
            <person name="Zhou J."/>
            <person name="Mallon E."/>
            <person name="Orsini L."/>
        </authorList>
    </citation>
    <scope>NUCLEOTIDE SEQUENCE [LARGE SCALE GENOMIC DNA]</scope>
    <source>
        <strain evidence="1">LRV0_1</strain>
    </source>
</reference>
<dbReference type="Proteomes" id="UP001234178">
    <property type="component" value="Unassembled WGS sequence"/>
</dbReference>
<comment type="caution">
    <text evidence="1">The sequence shown here is derived from an EMBL/GenBank/DDBJ whole genome shotgun (WGS) entry which is preliminary data.</text>
</comment>
<keyword evidence="2" id="KW-1185">Reference proteome</keyword>
<name>A0ABQ9YUZ7_9CRUS</name>
<gene>
    <name evidence="1" type="ORF">OUZ56_006005</name>
</gene>
<proteinExistence type="predicted"/>
<evidence type="ECO:0000313" key="1">
    <source>
        <dbReference type="EMBL" id="KAK4004263.1"/>
    </source>
</evidence>
<accession>A0ABQ9YUZ7</accession>
<protein>
    <submittedName>
        <fullName evidence="1">Uncharacterized protein</fullName>
    </submittedName>
</protein>
<sequence length="94" mass="10731">MLYTLQKLGEKILDNDVDSIAFLKRKDLYCSAPANLGEGAKFVHVTMFPNIIRQMYQVMDVKSYIFSALSLHTGRDVKFQQRLSRHGVTSCDCI</sequence>
<dbReference type="EMBL" id="JAOYFB010000001">
    <property type="protein sequence ID" value="KAK4004263.1"/>
    <property type="molecule type" value="Genomic_DNA"/>
</dbReference>
<organism evidence="1 2">
    <name type="scientific">Daphnia magna</name>
    <dbReference type="NCBI Taxonomy" id="35525"/>
    <lineage>
        <taxon>Eukaryota</taxon>
        <taxon>Metazoa</taxon>
        <taxon>Ecdysozoa</taxon>
        <taxon>Arthropoda</taxon>
        <taxon>Crustacea</taxon>
        <taxon>Branchiopoda</taxon>
        <taxon>Diplostraca</taxon>
        <taxon>Cladocera</taxon>
        <taxon>Anomopoda</taxon>
        <taxon>Daphniidae</taxon>
        <taxon>Daphnia</taxon>
    </lineage>
</organism>